<sequence length="197" mass="22041">MVHFAHAAPGETAFLTFRLHGTIPAATARELKADLGEARAAGLDHRRAQKSFFARFDAVLDRMPIGQCYFESEQMADALAGEIMMLEETGFVVHGFAILPNHAHLVLHLPAGSRLSFAPAIDLLHQRTEQLCRRLVRPRLPPEAPFWQVGWFDYPVADAAELGRILAYVGGQARQAGLAQRFQQWPYFFNYQGAINK</sequence>
<gene>
    <name evidence="1" type="ORF">ACFSDX_16140</name>
</gene>
<dbReference type="EMBL" id="JBHUFD010000005">
    <property type="protein sequence ID" value="MFD1873976.1"/>
    <property type="molecule type" value="Genomic_DNA"/>
</dbReference>
<proteinExistence type="predicted"/>
<keyword evidence="2" id="KW-1185">Reference proteome</keyword>
<dbReference type="PANTHER" id="PTHR36966">
    <property type="entry name" value="REP-ASSOCIATED TYROSINE TRANSPOSASE"/>
    <property type="match status" value="1"/>
</dbReference>
<dbReference type="InterPro" id="IPR036515">
    <property type="entry name" value="Transposase_17_sf"/>
</dbReference>
<name>A0ABW4QWJ2_9BACT</name>
<evidence type="ECO:0000313" key="2">
    <source>
        <dbReference type="Proteomes" id="UP001597197"/>
    </source>
</evidence>
<comment type="caution">
    <text evidence="1">The sequence shown here is derived from an EMBL/GenBank/DDBJ whole genome shotgun (WGS) entry which is preliminary data.</text>
</comment>
<evidence type="ECO:0000313" key="1">
    <source>
        <dbReference type="EMBL" id="MFD1873976.1"/>
    </source>
</evidence>
<dbReference type="RefSeq" id="WP_382315338.1">
    <property type="nucleotide sequence ID" value="NZ_JBHUFD010000005.1"/>
</dbReference>
<dbReference type="InterPro" id="IPR052715">
    <property type="entry name" value="RAYT_transposase"/>
</dbReference>
<dbReference type="PANTHER" id="PTHR36966:SF1">
    <property type="entry name" value="REP-ASSOCIATED TYROSINE TRANSPOSASE"/>
    <property type="match status" value="1"/>
</dbReference>
<organism evidence="1 2">
    <name type="scientific">Hymenobacter bucti</name>
    <dbReference type="NCBI Taxonomy" id="1844114"/>
    <lineage>
        <taxon>Bacteria</taxon>
        <taxon>Pseudomonadati</taxon>
        <taxon>Bacteroidota</taxon>
        <taxon>Cytophagia</taxon>
        <taxon>Cytophagales</taxon>
        <taxon>Hymenobacteraceae</taxon>
        <taxon>Hymenobacter</taxon>
    </lineage>
</organism>
<protein>
    <recommendedName>
        <fullName evidence="3">Transposase IS200-like domain-containing protein</fullName>
    </recommendedName>
</protein>
<dbReference type="Gene3D" id="3.30.70.1290">
    <property type="entry name" value="Transposase IS200-like"/>
    <property type="match status" value="1"/>
</dbReference>
<dbReference type="Proteomes" id="UP001597197">
    <property type="component" value="Unassembled WGS sequence"/>
</dbReference>
<dbReference type="SUPFAM" id="SSF143422">
    <property type="entry name" value="Transposase IS200-like"/>
    <property type="match status" value="1"/>
</dbReference>
<accession>A0ABW4QWJ2</accession>
<reference evidence="2" key="1">
    <citation type="journal article" date="2019" name="Int. J. Syst. Evol. Microbiol.">
        <title>The Global Catalogue of Microorganisms (GCM) 10K type strain sequencing project: providing services to taxonomists for standard genome sequencing and annotation.</title>
        <authorList>
            <consortium name="The Broad Institute Genomics Platform"/>
            <consortium name="The Broad Institute Genome Sequencing Center for Infectious Disease"/>
            <person name="Wu L."/>
            <person name="Ma J."/>
        </authorList>
    </citation>
    <scope>NUCLEOTIDE SEQUENCE [LARGE SCALE GENOMIC DNA]</scope>
    <source>
        <strain evidence="2">CGMCC 1.15795</strain>
    </source>
</reference>
<evidence type="ECO:0008006" key="3">
    <source>
        <dbReference type="Google" id="ProtNLM"/>
    </source>
</evidence>